<dbReference type="EMBL" id="JBHRZG010000002">
    <property type="protein sequence ID" value="MFC3831713.1"/>
    <property type="molecule type" value="Genomic_DNA"/>
</dbReference>
<evidence type="ECO:0000256" key="1">
    <source>
        <dbReference type="SAM" id="MobiDB-lite"/>
    </source>
</evidence>
<comment type="caution">
    <text evidence="3">The sequence shown here is derived from an EMBL/GenBank/DDBJ whole genome shotgun (WGS) entry which is preliminary data.</text>
</comment>
<name>A0ABV7Z389_9DEIO</name>
<dbReference type="NCBIfam" id="TIGR01764">
    <property type="entry name" value="excise"/>
    <property type="match status" value="1"/>
</dbReference>
<proteinExistence type="predicted"/>
<protein>
    <submittedName>
        <fullName evidence="3">Helix-turn-helix domain-containing protein</fullName>
    </submittedName>
</protein>
<gene>
    <name evidence="3" type="ORF">ACFOSB_02410</name>
</gene>
<dbReference type="Proteomes" id="UP001595803">
    <property type="component" value="Unassembled WGS sequence"/>
</dbReference>
<dbReference type="InterPro" id="IPR041657">
    <property type="entry name" value="HTH_17"/>
</dbReference>
<feature type="domain" description="Helix-turn-helix" evidence="2">
    <location>
        <begin position="10"/>
        <end position="59"/>
    </location>
</feature>
<dbReference type="InterPro" id="IPR010093">
    <property type="entry name" value="SinI_DNA-bd"/>
</dbReference>
<keyword evidence="4" id="KW-1185">Reference proteome</keyword>
<feature type="region of interest" description="Disordered" evidence="1">
    <location>
        <begin position="105"/>
        <end position="126"/>
    </location>
</feature>
<dbReference type="Pfam" id="PF12728">
    <property type="entry name" value="HTH_17"/>
    <property type="match status" value="1"/>
</dbReference>
<sequence length="126" mass="13532">MTALPSVLVFTPAEVAGVLRVTPETIRRKIVSGELGAVEVGGRERKQYRITATDLSAWLGPERAGQLFGIGASLRAVEEAFAAHPYEEVEAAIAEAVQVVKARRETATGETQATPTAEEIRARFGR</sequence>
<evidence type="ECO:0000313" key="4">
    <source>
        <dbReference type="Proteomes" id="UP001595803"/>
    </source>
</evidence>
<evidence type="ECO:0000259" key="2">
    <source>
        <dbReference type="Pfam" id="PF12728"/>
    </source>
</evidence>
<accession>A0ABV7Z389</accession>
<evidence type="ECO:0000313" key="3">
    <source>
        <dbReference type="EMBL" id="MFC3831713.1"/>
    </source>
</evidence>
<reference evidence="4" key="1">
    <citation type="journal article" date="2019" name="Int. J. Syst. Evol. Microbiol.">
        <title>The Global Catalogue of Microorganisms (GCM) 10K type strain sequencing project: providing services to taxonomists for standard genome sequencing and annotation.</title>
        <authorList>
            <consortium name="The Broad Institute Genomics Platform"/>
            <consortium name="The Broad Institute Genome Sequencing Center for Infectious Disease"/>
            <person name="Wu L."/>
            <person name="Ma J."/>
        </authorList>
    </citation>
    <scope>NUCLEOTIDE SEQUENCE [LARGE SCALE GENOMIC DNA]</scope>
    <source>
        <strain evidence="4">CCTCC AB 2017081</strain>
    </source>
</reference>
<dbReference type="RefSeq" id="WP_322473798.1">
    <property type="nucleotide sequence ID" value="NZ_JBHRZG010000002.1"/>
</dbReference>
<organism evidence="3 4">
    <name type="scientific">Deinococcus rufus</name>
    <dbReference type="NCBI Taxonomy" id="2136097"/>
    <lineage>
        <taxon>Bacteria</taxon>
        <taxon>Thermotogati</taxon>
        <taxon>Deinococcota</taxon>
        <taxon>Deinococci</taxon>
        <taxon>Deinococcales</taxon>
        <taxon>Deinococcaceae</taxon>
        <taxon>Deinococcus</taxon>
    </lineage>
</organism>